<organism evidence="1 2">
    <name type="scientific">Dryococelus australis</name>
    <dbReference type="NCBI Taxonomy" id="614101"/>
    <lineage>
        <taxon>Eukaryota</taxon>
        <taxon>Metazoa</taxon>
        <taxon>Ecdysozoa</taxon>
        <taxon>Arthropoda</taxon>
        <taxon>Hexapoda</taxon>
        <taxon>Insecta</taxon>
        <taxon>Pterygota</taxon>
        <taxon>Neoptera</taxon>
        <taxon>Polyneoptera</taxon>
        <taxon>Phasmatodea</taxon>
        <taxon>Verophasmatodea</taxon>
        <taxon>Anareolatae</taxon>
        <taxon>Phasmatidae</taxon>
        <taxon>Eurycanthinae</taxon>
        <taxon>Dryococelus</taxon>
    </lineage>
</organism>
<sequence>MATWRCNDEYEERRMGEIRHTRLQEVVCLCSDNGEMASVELYLVTGCTFTDLHYIFRCGISIARKIVILVCETIWQRLHDICFLDLTEDEWLKIANGFPQLLRGN</sequence>
<dbReference type="EMBL" id="JARBHB010000002">
    <property type="protein sequence ID" value="KAJ8892385.1"/>
    <property type="molecule type" value="Genomic_DNA"/>
</dbReference>
<evidence type="ECO:0000313" key="2">
    <source>
        <dbReference type="Proteomes" id="UP001159363"/>
    </source>
</evidence>
<evidence type="ECO:0000313" key="1">
    <source>
        <dbReference type="EMBL" id="KAJ8892385.1"/>
    </source>
</evidence>
<reference evidence="1 2" key="1">
    <citation type="submission" date="2023-02" db="EMBL/GenBank/DDBJ databases">
        <title>LHISI_Scaffold_Assembly.</title>
        <authorList>
            <person name="Stuart O.P."/>
            <person name="Cleave R."/>
            <person name="Magrath M.J.L."/>
            <person name="Mikheyev A.S."/>
        </authorList>
    </citation>
    <scope>NUCLEOTIDE SEQUENCE [LARGE SCALE GENOMIC DNA]</scope>
    <source>
        <strain evidence="1">Daus_M_001</strain>
        <tissue evidence="1">Leg muscle</tissue>
    </source>
</reference>
<proteinExistence type="predicted"/>
<dbReference type="Proteomes" id="UP001159363">
    <property type="component" value="Chromosome 2"/>
</dbReference>
<keyword evidence="2" id="KW-1185">Reference proteome</keyword>
<accession>A0ABQ9I6Y0</accession>
<name>A0ABQ9I6Y0_9NEOP</name>
<comment type="caution">
    <text evidence="1">The sequence shown here is derived from an EMBL/GenBank/DDBJ whole genome shotgun (WGS) entry which is preliminary data.</text>
</comment>
<gene>
    <name evidence="1" type="ORF">PR048_004965</name>
</gene>
<protein>
    <submittedName>
        <fullName evidence="1">Uncharacterized protein</fullName>
    </submittedName>
</protein>